<dbReference type="PROSITE" id="PS50237">
    <property type="entry name" value="HECT"/>
    <property type="match status" value="1"/>
</dbReference>
<evidence type="ECO:0000256" key="2">
    <source>
        <dbReference type="PROSITE-ProRule" id="PRU00104"/>
    </source>
</evidence>
<dbReference type="PANTHER" id="PTHR46654">
    <property type="entry name" value="E3 UBIQUITIN-PROTEIN LIGASE HECTD3"/>
    <property type="match status" value="1"/>
</dbReference>
<dbReference type="Gene3D" id="3.30.2410.10">
    <property type="entry name" value="Hect, E3 ligase catalytic domain"/>
    <property type="match status" value="1"/>
</dbReference>
<dbReference type="OrthoDB" id="70521at2759"/>
<dbReference type="InterPro" id="IPR042469">
    <property type="entry name" value="HECTD3"/>
</dbReference>
<dbReference type="SUPFAM" id="SSF56204">
    <property type="entry name" value="Hect, E3 ligase catalytic domain"/>
    <property type="match status" value="1"/>
</dbReference>
<dbReference type="PANTHER" id="PTHR46654:SF1">
    <property type="entry name" value="E3 UBIQUITIN-PROTEIN LIGASE HECTD3"/>
    <property type="match status" value="1"/>
</dbReference>
<dbReference type="InterPro" id="IPR000569">
    <property type="entry name" value="HECT_dom"/>
</dbReference>
<dbReference type="GO" id="GO:0004842">
    <property type="term" value="F:ubiquitin-protein transferase activity"/>
    <property type="evidence" value="ECO:0007669"/>
    <property type="project" value="InterPro"/>
</dbReference>
<accession>A0A835YSP1</accession>
<proteinExistence type="predicted"/>
<evidence type="ECO:0000259" key="3">
    <source>
        <dbReference type="PROSITE" id="PS50237"/>
    </source>
</evidence>
<dbReference type="InterPro" id="IPR035983">
    <property type="entry name" value="Hect_E3_ubiquitin_ligase"/>
</dbReference>
<dbReference type="EMBL" id="JAFCMP010000355">
    <property type="protein sequence ID" value="KAG5180887.1"/>
    <property type="molecule type" value="Genomic_DNA"/>
</dbReference>
<feature type="domain" description="HECT" evidence="3">
    <location>
        <begin position="16"/>
        <end position="101"/>
    </location>
</feature>
<dbReference type="Proteomes" id="UP000664859">
    <property type="component" value="Unassembled WGS sequence"/>
</dbReference>
<dbReference type="Pfam" id="PF00632">
    <property type="entry name" value="HECT"/>
    <property type="match status" value="1"/>
</dbReference>
<evidence type="ECO:0000313" key="4">
    <source>
        <dbReference type="EMBL" id="KAG5180887.1"/>
    </source>
</evidence>
<comment type="caution">
    <text evidence="2">Lacks conserved residue(s) required for the propagation of feature annotation.</text>
</comment>
<comment type="caution">
    <text evidence="4">The sequence shown here is derived from an EMBL/GenBank/DDBJ whole genome shotgun (WGS) entry which is preliminary data.</text>
</comment>
<organism evidence="4 5">
    <name type="scientific">Tribonema minus</name>
    <dbReference type="NCBI Taxonomy" id="303371"/>
    <lineage>
        <taxon>Eukaryota</taxon>
        <taxon>Sar</taxon>
        <taxon>Stramenopiles</taxon>
        <taxon>Ochrophyta</taxon>
        <taxon>PX clade</taxon>
        <taxon>Xanthophyceae</taxon>
        <taxon>Tribonematales</taxon>
        <taxon>Tribonemataceae</taxon>
        <taxon>Tribonema</taxon>
    </lineage>
</organism>
<dbReference type="AlphaFoldDB" id="A0A835YSP1"/>
<keyword evidence="1 2" id="KW-0833">Ubl conjugation pathway</keyword>
<gene>
    <name evidence="4" type="ORF">JKP88DRAFT_182262</name>
</gene>
<sequence length="129" mass="14082">MAVSAQLLRGADGAAAVRRGLASIVPAAALSLLTGAELQTQVCGCDGGVDIALLRANTEYDEGVSPHDAHITSLWRVLEAYSSKDRGQFLRFVWARSRLPLHSRNFRQKFKIQVSNLRICVMLTARCSL</sequence>
<name>A0A835YSP1_9STRA</name>
<keyword evidence="5" id="KW-1185">Reference proteome</keyword>
<evidence type="ECO:0000313" key="5">
    <source>
        <dbReference type="Proteomes" id="UP000664859"/>
    </source>
</evidence>
<protein>
    <recommendedName>
        <fullName evidence="3">HECT domain-containing protein</fullName>
    </recommendedName>
</protein>
<evidence type="ECO:0000256" key="1">
    <source>
        <dbReference type="ARBA" id="ARBA00022786"/>
    </source>
</evidence>
<reference evidence="4" key="1">
    <citation type="submission" date="2021-02" db="EMBL/GenBank/DDBJ databases">
        <title>First Annotated Genome of the Yellow-green Alga Tribonema minus.</title>
        <authorList>
            <person name="Mahan K.M."/>
        </authorList>
    </citation>
    <scope>NUCLEOTIDE SEQUENCE</scope>
    <source>
        <strain evidence="4">UTEX B ZZ1240</strain>
    </source>
</reference>